<evidence type="ECO:0000313" key="1">
    <source>
        <dbReference type="EMBL" id="MBW0478021.1"/>
    </source>
</evidence>
<proteinExistence type="predicted"/>
<name>A0A9Q3C3Y5_9BASI</name>
<accession>A0A9Q3C3Y5</accession>
<dbReference type="AlphaFoldDB" id="A0A9Q3C3Y5"/>
<evidence type="ECO:0000313" key="2">
    <source>
        <dbReference type="Proteomes" id="UP000765509"/>
    </source>
</evidence>
<dbReference type="Proteomes" id="UP000765509">
    <property type="component" value="Unassembled WGS sequence"/>
</dbReference>
<dbReference type="OrthoDB" id="2517509at2759"/>
<reference evidence="1" key="1">
    <citation type="submission" date="2021-03" db="EMBL/GenBank/DDBJ databases">
        <title>Draft genome sequence of rust myrtle Austropuccinia psidii MF-1, a brazilian biotype.</title>
        <authorList>
            <person name="Quecine M.C."/>
            <person name="Pachon D.M.R."/>
            <person name="Bonatelli M.L."/>
            <person name="Correr F.H."/>
            <person name="Franceschini L.M."/>
            <person name="Leite T.F."/>
            <person name="Margarido G.R.A."/>
            <person name="Almeida C.A."/>
            <person name="Ferrarezi J.A."/>
            <person name="Labate C.A."/>
        </authorList>
    </citation>
    <scope>NUCLEOTIDE SEQUENCE</scope>
    <source>
        <strain evidence="1">MF-1</strain>
    </source>
</reference>
<dbReference type="EMBL" id="AVOT02005025">
    <property type="protein sequence ID" value="MBW0478021.1"/>
    <property type="molecule type" value="Genomic_DNA"/>
</dbReference>
<protein>
    <submittedName>
        <fullName evidence="1">Uncharacterized protein</fullName>
    </submittedName>
</protein>
<sequence length="108" mass="12077">MDNFRPTSTSQVPLSSLKPISSDLPSKEVSINYCRDIRLLNYLVTCMCPDIAFSASHLSQSLNNPFHEHKLAFMHFLQYLCGTSTWGITLGRVGDNSVISAYCNSEWG</sequence>
<keyword evidence="2" id="KW-1185">Reference proteome</keyword>
<gene>
    <name evidence="1" type="ORF">O181_017736</name>
</gene>
<comment type="caution">
    <text evidence="1">The sequence shown here is derived from an EMBL/GenBank/DDBJ whole genome shotgun (WGS) entry which is preliminary data.</text>
</comment>
<organism evidence="1 2">
    <name type="scientific">Austropuccinia psidii MF-1</name>
    <dbReference type="NCBI Taxonomy" id="1389203"/>
    <lineage>
        <taxon>Eukaryota</taxon>
        <taxon>Fungi</taxon>
        <taxon>Dikarya</taxon>
        <taxon>Basidiomycota</taxon>
        <taxon>Pucciniomycotina</taxon>
        <taxon>Pucciniomycetes</taxon>
        <taxon>Pucciniales</taxon>
        <taxon>Sphaerophragmiaceae</taxon>
        <taxon>Austropuccinia</taxon>
    </lineage>
</organism>